<organism evidence="9 10">
    <name type="scientific">Saccharophagus degradans</name>
    <dbReference type="NCBI Taxonomy" id="86304"/>
    <lineage>
        <taxon>Bacteria</taxon>
        <taxon>Pseudomonadati</taxon>
        <taxon>Pseudomonadota</taxon>
        <taxon>Gammaproteobacteria</taxon>
        <taxon>Cellvibrionales</taxon>
        <taxon>Cellvibrionaceae</taxon>
        <taxon>Saccharophagus</taxon>
    </lineage>
</organism>
<name>A0AAW7X491_9GAMM</name>
<evidence type="ECO:0000313" key="9">
    <source>
        <dbReference type="EMBL" id="MDO6421363.1"/>
    </source>
</evidence>
<gene>
    <name evidence="9" type="ORF">Q4521_02650</name>
</gene>
<dbReference type="InterPro" id="IPR005123">
    <property type="entry name" value="Oxoglu/Fe-dep_dioxygenase_dom"/>
</dbReference>
<feature type="domain" description="Fe2OG dioxygenase" evidence="8">
    <location>
        <begin position="174"/>
        <end position="281"/>
    </location>
</feature>
<dbReference type="InterPro" id="IPR044862">
    <property type="entry name" value="Pro_4_hyd_alph_FE2OG_OXY"/>
</dbReference>
<dbReference type="Gene3D" id="2.60.120.620">
    <property type="entry name" value="q2cbj1_9rhob like domain"/>
    <property type="match status" value="2"/>
</dbReference>
<evidence type="ECO:0000256" key="1">
    <source>
        <dbReference type="ARBA" id="ARBA00001961"/>
    </source>
</evidence>
<evidence type="ECO:0000256" key="5">
    <source>
        <dbReference type="ARBA" id="ARBA00023002"/>
    </source>
</evidence>
<accession>A0AAW7X491</accession>
<evidence type="ECO:0000256" key="2">
    <source>
        <dbReference type="ARBA" id="ARBA00022723"/>
    </source>
</evidence>
<keyword evidence="4" id="KW-0223">Dioxygenase</keyword>
<keyword evidence="6" id="KW-0408">Iron</keyword>
<dbReference type="PANTHER" id="PTHR10869">
    <property type="entry name" value="PROLYL 4-HYDROXYLASE ALPHA SUBUNIT"/>
    <property type="match status" value="1"/>
</dbReference>
<sequence>MKTEFDEDWLEWINTNVNNGQDKNGIFKILLDEGYAFEAIERVMNFRPTVPVDQLINPFRHAASPQQTVNNQNPQTAANHGAPTDPRKIFIPNALKLNSDKLEMYALGEFLTTEECERIIANIRSKLRPSELSSQESDKTYRTSRTCDLGTIDDPFIHYVDSRICKLVGIDPSYSEVIQGQLYEVGQEFKAHTDYFEIKEMPEHGAVMGQRTYTVMIYLNDVEEGGETDFPAADGAIKPRAGLALIWNSLQSNGAPNPHSMHQAYPVLKGYKAVITKWFRSQSRLPNAPPMYCKEANEYIPNYTASGLHKSTLNPTLFQKLTQFYTDNKQQLTEEHVPGDFIENASKTRKKSSSLIDLSDELRQAVHDELKPKMEAWCNQPLAPTYVYGIREYHRGAKLKMHRDRLETHIISAIINIAQNVDEDWPLVIEDNAYRVHHILLKPGEVVFYEGGRLLHGRPIPFNGDSFANIFCHFKPKG</sequence>
<dbReference type="SMART" id="SM00702">
    <property type="entry name" value="P4Hc"/>
    <property type="match status" value="1"/>
</dbReference>
<dbReference type="PANTHER" id="PTHR10869:SF246">
    <property type="entry name" value="TRANSMEMBRANE PROLYL 4-HYDROXYLASE"/>
    <property type="match status" value="1"/>
</dbReference>
<keyword evidence="5 9" id="KW-0560">Oxidoreductase</keyword>
<comment type="caution">
    <text evidence="9">The sequence shown here is derived from an EMBL/GenBank/DDBJ whole genome shotgun (WGS) entry which is preliminary data.</text>
</comment>
<feature type="compositionally biased region" description="Low complexity" evidence="7">
    <location>
        <begin position="65"/>
        <end position="79"/>
    </location>
</feature>
<evidence type="ECO:0000259" key="8">
    <source>
        <dbReference type="PROSITE" id="PS51471"/>
    </source>
</evidence>
<dbReference type="GO" id="GO:0031418">
    <property type="term" value="F:L-ascorbic acid binding"/>
    <property type="evidence" value="ECO:0007669"/>
    <property type="project" value="UniProtKB-KW"/>
</dbReference>
<dbReference type="PROSITE" id="PS51471">
    <property type="entry name" value="FE2OG_OXY"/>
    <property type="match status" value="1"/>
</dbReference>
<evidence type="ECO:0000313" key="10">
    <source>
        <dbReference type="Proteomes" id="UP001169760"/>
    </source>
</evidence>
<evidence type="ECO:0000256" key="3">
    <source>
        <dbReference type="ARBA" id="ARBA00022896"/>
    </source>
</evidence>
<dbReference type="RefSeq" id="WP_303490781.1">
    <property type="nucleotide sequence ID" value="NZ_JAUOPB010000002.1"/>
</dbReference>
<evidence type="ECO:0000256" key="6">
    <source>
        <dbReference type="ARBA" id="ARBA00023004"/>
    </source>
</evidence>
<reference evidence="9" key="1">
    <citation type="submission" date="2023-07" db="EMBL/GenBank/DDBJ databases">
        <title>Genome content predicts the carbon catabolic preferences of heterotrophic bacteria.</title>
        <authorList>
            <person name="Gralka M."/>
        </authorList>
    </citation>
    <scope>NUCLEOTIDE SEQUENCE</scope>
    <source>
        <strain evidence="9">I3M17_2</strain>
    </source>
</reference>
<dbReference type="GO" id="GO:0051213">
    <property type="term" value="F:dioxygenase activity"/>
    <property type="evidence" value="ECO:0007669"/>
    <property type="project" value="UniProtKB-KW"/>
</dbReference>
<dbReference type="Proteomes" id="UP001169760">
    <property type="component" value="Unassembled WGS sequence"/>
</dbReference>
<comment type="cofactor">
    <cofactor evidence="1">
        <name>L-ascorbate</name>
        <dbReference type="ChEBI" id="CHEBI:38290"/>
    </cofactor>
</comment>
<dbReference type="EC" id="1.14.11.-" evidence="9"/>
<dbReference type="GO" id="GO:0005506">
    <property type="term" value="F:iron ion binding"/>
    <property type="evidence" value="ECO:0007669"/>
    <property type="project" value="InterPro"/>
</dbReference>
<proteinExistence type="predicted"/>
<keyword evidence="3" id="KW-0847">Vitamin C</keyword>
<dbReference type="InterPro" id="IPR045054">
    <property type="entry name" value="P4HA-like"/>
</dbReference>
<dbReference type="Pfam" id="PF13640">
    <property type="entry name" value="2OG-FeII_Oxy_3"/>
    <property type="match status" value="1"/>
</dbReference>
<dbReference type="GO" id="GO:0016705">
    <property type="term" value="F:oxidoreductase activity, acting on paired donors, with incorporation or reduction of molecular oxygen"/>
    <property type="evidence" value="ECO:0007669"/>
    <property type="project" value="InterPro"/>
</dbReference>
<dbReference type="AlphaFoldDB" id="A0AAW7X491"/>
<dbReference type="InterPro" id="IPR006620">
    <property type="entry name" value="Pro_4_hyd_alph"/>
</dbReference>
<dbReference type="EMBL" id="JAUOPB010000002">
    <property type="protein sequence ID" value="MDO6421363.1"/>
    <property type="molecule type" value="Genomic_DNA"/>
</dbReference>
<feature type="region of interest" description="Disordered" evidence="7">
    <location>
        <begin position="65"/>
        <end position="84"/>
    </location>
</feature>
<protein>
    <submittedName>
        <fullName evidence="9">2OG-Fe(II) oxygenase</fullName>
        <ecNumber evidence="9">1.14.11.-</ecNumber>
    </submittedName>
</protein>
<evidence type="ECO:0000256" key="7">
    <source>
        <dbReference type="SAM" id="MobiDB-lite"/>
    </source>
</evidence>
<evidence type="ECO:0000256" key="4">
    <source>
        <dbReference type="ARBA" id="ARBA00022964"/>
    </source>
</evidence>
<keyword evidence="2" id="KW-0479">Metal-binding</keyword>